<reference evidence="2 3" key="1">
    <citation type="submission" date="2018-07" db="EMBL/GenBank/DDBJ databases">
        <title>Genomic Encyclopedia of Type Strains, Phase IV (KMG-IV): sequencing the most valuable type-strain genomes for metagenomic binning, comparative biology and taxonomic classification.</title>
        <authorList>
            <person name="Goeker M."/>
        </authorList>
    </citation>
    <scope>NUCLEOTIDE SEQUENCE [LARGE SCALE GENOMIC DNA]</scope>
    <source>
        <strain evidence="2 3">DSM 27696</strain>
    </source>
</reference>
<comment type="caution">
    <text evidence="2">The sequence shown here is derived from an EMBL/GenBank/DDBJ whole genome shotgun (WGS) entry which is preliminary data.</text>
</comment>
<keyword evidence="1" id="KW-0812">Transmembrane</keyword>
<name>A0A368Y698_9BACI</name>
<evidence type="ECO:0000313" key="2">
    <source>
        <dbReference type="EMBL" id="RCW74868.1"/>
    </source>
</evidence>
<evidence type="ECO:0008006" key="4">
    <source>
        <dbReference type="Google" id="ProtNLM"/>
    </source>
</evidence>
<dbReference type="NCBIfam" id="NF033488">
    <property type="entry name" value="lmo0937_fam_TM"/>
    <property type="match status" value="1"/>
</dbReference>
<accession>A0A368Y698</accession>
<feature type="transmembrane region" description="Helical" evidence="1">
    <location>
        <begin position="6"/>
        <end position="38"/>
    </location>
</feature>
<gene>
    <name evidence="2" type="ORF">DFR57_103165</name>
</gene>
<dbReference type="Pfam" id="PF18919">
    <property type="entry name" value="DUF5670"/>
    <property type="match status" value="1"/>
</dbReference>
<proteinExistence type="predicted"/>
<dbReference type="AlphaFoldDB" id="A0A368Y698"/>
<keyword evidence="1" id="KW-1133">Transmembrane helix</keyword>
<keyword evidence="3" id="KW-1185">Reference proteome</keyword>
<protein>
    <recommendedName>
        <fullName evidence="4">Lmo0937 family membrane protein</fullName>
    </recommendedName>
</protein>
<evidence type="ECO:0000256" key="1">
    <source>
        <dbReference type="SAM" id="Phobius"/>
    </source>
</evidence>
<evidence type="ECO:0000313" key="3">
    <source>
        <dbReference type="Proteomes" id="UP000252585"/>
    </source>
</evidence>
<dbReference type="Proteomes" id="UP000252585">
    <property type="component" value="Unassembled WGS sequence"/>
</dbReference>
<organism evidence="2 3">
    <name type="scientific">Saliterribacillus persicus</name>
    <dbReference type="NCBI Taxonomy" id="930114"/>
    <lineage>
        <taxon>Bacteria</taxon>
        <taxon>Bacillati</taxon>
        <taxon>Bacillota</taxon>
        <taxon>Bacilli</taxon>
        <taxon>Bacillales</taxon>
        <taxon>Bacillaceae</taxon>
        <taxon>Saliterribacillus</taxon>
    </lineage>
</organism>
<dbReference type="RefSeq" id="WP_114351976.1">
    <property type="nucleotide sequence ID" value="NZ_QPJJ01000003.1"/>
</dbReference>
<dbReference type="InterPro" id="IPR043727">
    <property type="entry name" value="Lmo0937-like"/>
</dbReference>
<dbReference type="EMBL" id="QPJJ01000003">
    <property type="protein sequence ID" value="RCW74868.1"/>
    <property type="molecule type" value="Genomic_DNA"/>
</dbReference>
<sequence length="44" mass="4923">MIWTIIGVLLLAWLIGFLFDVGGIIHILLIIALVVLIVKLIRRA</sequence>
<keyword evidence="1" id="KW-0472">Membrane</keyword>